<evidence type="ECO:0000256" key="1">
    <source>
        <dbReference type="SAM" id="MobiDB-lite"/>
    </source>
</evidence>
<dbReference type="EMBL" id="JH795865">
    <property type="protein sequence ID" value="EJU01063.1"/>
    <property type="molecule type" value="Genomic_DNA"/>
</dbReference>
<evidence type="ECO:0000313" key="3">
    <source>
        <dbReference type="Proteomes" id="UP000030653"/>
    </source>
</evidence>
<protein>
    <submittedName>
        <fullName evidence="2">Uncharacterized protein</fullName>
    </submittedName>
</protein>
<feature type="compositionally biased region" description="Polar residues" evidence="1">
    <location>
        <begin position="264"/>
        <end position="280"/>
    </location>
</feature>
<dbReference type="AlphaFoldDB" id="M5GAV5"/>
<organism evidence="2 3">
    <name type="scientific">Dacryopinax primogenitus (strain DJM 731)</name>
    <name type="common">Brown rot fungus</name>
    <dbReference type="NCBI Taxonomy" id="1858805"/>
    <lineage>
        <taxon>Eukaryota</taxon>
        <taxon>Fungi</taxon>
        <taxon>Dikarya</taxon>
        <taxon>Basidiomycota</taxon>
        <taxon>Agaricomycotina</taxon>
        <taxon>Dacrymycetes</taxon>
        <taxon>Dacrymycetales</taxon>
        <taxon>Dacrymycetaceae</taxon>
        <taxon>Dacryopinax</taxon>
    </lineage>
</organism>
<evidence type="ECO:0000313" key="2">
    <source>
        <dbReference type="EMBL" id="EJU01063.1"/>
    </source>
</evidence>
<dbReference type="HOGENOM" id="CLU_395880_0_0_1"/>
<dbReference type="Proteomes" id="UP000030653">
    <property type="component" value="Unassembled WGS sequence"/>
</dbReference>
<dbReference type="STRING" id="1858805.M5GAV5"/>
<feature type="region of interest" description="Disordered" evidence="1">
    <location>
        <begin position="259"/>
        <end position="288"/>
    </location>
</feature>
<dbReference type="RefSeq" id="XP_040627960.1">
    <property type="nucleotide sequence ID" value="XM_040771197.1"/>
</dbReference>
<feature type="region of interest" description="Disordered" evidence="1">
    <location>
        <begin position="497"/>
        <end position="537"/>
    </location>
</feature>
<name>M5GAV5_DACPD</name>
<proteinExistence type="predicted"/>
<feature type="compositionally biased region" description="Acidic residues" evidence="1">
    <location>
        <begin position="202"/>
        <end position="233"/>
    </location>
</feature>
<keyword evidence="3" id="KW-1185">Reference proteome</keyword>
<accession>M5GAV5</accession>
<gene>
    <name evidence="2" type="ORF">DACRYDRAFT_16417</name>
</gene>
<feature type="compositionally biased region" description="Acidic residues" evidence="1">
    <location>
        <begin position="524"/>
        <end position="537"/>
    </location>
</feature>
<feature type="region of interest" description="Disordered" evidence="1">
    <location>
        <begin position="196"/>
        <end position="242"/>
    </location>
</feature>
<reference evidence="2 3" key="1">
    <citation type="journal article" date="2012" name="Science">
        <title>The Paleozoic origin of enzymatic lignin decomposition reconstructed from 31 fungal genomes.</title>
        <authorList>
            <person name="Floudas D."/>
            <person name="Binder M."/>
            <person name="Riley R."/>
            <person name="Barry K."/>
            <person name="Blanchette R.A."/>
            <person name="Henrissat B."/>
            <person name="Martinez A.T."/>
            <person name="Otillar R."/>
            <person name="Spatafora J.W."/>
            <person name="Yadav J.S."/>
            <person name="Aerts A."/>
            <person name="Benoit I."/>
            <person name="Boyd A."/>
            <person name="Carlson A."/>
            <person name="Copeland A."/>
            <person name="Coutinho P.M."/>
            <person name="de Vries R.P."/>
            <person name="Ferreira P."/>
            <person name="Findley K."/>
            <person name="Foster B."/>
            <person name="Gaskell J."/>
            <person name="Glotzer D."/>
            <person name="Gorecki P."/>
            <person name="Heitman J."/>
            <person name="Hesse C."/>
            <person name="Hori C."/>
            <person name="Igarashi K."/>
            <person name="Jurgens J.A."/>
            <person name="Kallen N."/>
            <person name="Kersten P."/>
            <person name="Kohler A."/>
            <person name="Kuees U."/>
            <person name="Kumar T.K.A."/>
            <person name="Kuo A."/>
            <person name="LaButti K."/>
            <person name="Larrondo L.F."/>
            <person name="Lindquist E."/>
            <person name="Ling A."/>
            <person name="Lombard V."/>
            <person name="Lucas S."/>
            <person name="Lundell T."/>
            <person name="Martin R."/>
            <person name="McLaughlin D.J."/>
            <person name="Morgenstern I."/>
            <person name="Morin E."/>
            <person name="Murat C."/>
            <person name="Nagy L.G."/>
            <person name="Nolan M."/>
            <person name="Ohm R.A."/>
            <person name="Patyshakuliyeva A."/>
            <person name="Rokas A."/>
            <person name="Ruiz-Duenas F.J."/>
            <person name="Sabat G."/>
            <person name="Salamov A."/>
            <person name="Samejima M."/>
            <person name="Schmutz J."/>
            <person name="Slot J.C."/>
            <person name="St John F."/>
            <person name="Stenlid J."/>
            <person name="Sun H."/>
            <person name="Sun S."/>
            <person name="Syed K."/>
            <person name="Tsang A."/>
            <person name="Wiebenga A."/>
            <person name="Young D."/>
            <person name="Pisabarro A."/>
            <person name="Eastwood D.C."/>
            <person name="Martin F."/>
            <person name="Cullen D."/>
            <person name="Grigoriev I.V."/>
            <person name="Hibbett D.S."/>
        </authorList>
    </citation>
    <scope>NUCLEOTIDE SEQUENCE [LARGE SCALE GENOMIC DNA]</scope>
    <source>
        <strain evidence="2 3">DJM-731 SS1</strain>
    </source>
</reference>
<dbReference type="GeneID" id="63686259"/>
<feature type="compositionally biased region" description="Pro residues" evidence="1">
    <location>
        <begin position="506"/>
        <end position="521"/>
    </location>
</feature>
<sequence length="696" mass="77189">MDDSPLTIFLTITSISHTKPKLILTYFLILKTMKEHVWVNPGLPWSPEQGDSQRLCGKEVGTAHLQHIPLGPQGETGVLSWGNTLPDTCINIKAETAYHLDGAVVSTEVQHQHIILGEACLQSLPAAVQLPDSGADCLQGSSVAPTVTIPDSARSVVSPSLSPINTPPLPALCHCDISLPTTTASSVMVNGRQLAEVQVGTEAEEGEGEDKDEEEEEEEDDKDEEVEDVEEEEGPSKFGNQVADGEDLLVYCKKDNPPRYANLDPSTSTSLSPHCPTTSALPMPPPLPRKRGHQPLIPTFYIPTREEVRATCGDTSDSLELHKPIYQCKSSQNCGTGLLSGIFKFRKHHQHHQYTIQPLTLVMPYNTHSENKHPALLDTSYDQDWLLLVQPLDQWQRSMTEENKTKMACMPAVKSKKSVVAKGTLQCLCCQCKTPARPNGRTYIKDQIENAKLGLYDLKDEPSLMDKEPSLSIPFLLDVAEDVNAVSVSDTKTSYLNLDDPWDGPSTPPHSHTPPRIPSPVPMEMDEWDPEEPPPFKDEEEPDIGISVDDLNIPISAHPLPYNFDQPTQEPWLSYLGIHASAAVRGIALLLMHMHAWYQLPHLACSILATLLYTLLEQCFILSSTTASLPATAPPHTLRTMYKQMGMWDHFEVKTLCPQCWQLEDLKEEDMDADLLDDFGLGDSPHPVADWQRFCH</sequence>